<dbReference type="EMBL" id="JAFBMS010000011">
    <property type="protein sequence ID" value="KAG9348621.1"/>
    <property type="molecule type" value="Genomic_DNA"/>
</dbReference>
<dbReference type="AlphaFoldDB" id="A0A8T2PBM6"/>
<organism evidence="1 2">
    <name type="scientific">Albula glossodonta</name>
    <name type="common">roundjaw bonefish</name>
    <dbReference type="NCBI Taxonomy" id="121402"/>
    <lineage>
        <taxon>Eukaryota</taxon>
        <taxon>Metazoa</taxon>
        <taxon>Chordata</taxon>
        <taxon>Craniata</taxon>
        <taxon>Vertebrata</taxon>
        <taxon>Euteleostomi</taxon>
        <taxon>Actinopterygii</taxon>
        <taxon>Neopterygii</taxon>
        <taxon>Teleostei</taxon>
        <taxon>Albuliformes</taxon>
        <taxon>Albulidae</taxon>
        <taxon>Albula</taxon>
    </lineage>
</organism>
<protein>
    <submittedName>
        <fullName evidence="1">Uncharacterized protein</fullName>
    </submittedName>
</protein>
<dbReference type="Proteomes" id="UP000824540">
    <property type="component" value="Unassembled WGS sequence"/>
</dbReference>
<gene>
    <name evidence="1" type="ORF">JZ751_002359</name>
</gene>
<reference evidence="1" key="1">
    <citation type="thesis" date="2021" institute="BYU ScholarsArchive" country="Provo, UT, USA">
        <title>Applications of and Algorithms for Genome Assembly and Genomic Analyses with an Emphasis on Marine Teleosts.</title>
        <authorList>
            <person name="Pickett B.D."/>
        </authorList>
    </citation>
    <scope>NUCLEOTIDE SEQUENCE</scope>
    <source>
        <strain evidence="1">HI-2016</strain>
    </source>
</reference>
<evidence type="ECO:0000313" key="2">
    <source>
        <dbReference type="Proteomes" id="UP000824540"/>
    </source>
</evidence>
<proteinExistence type="predicted"/>
<keyword evidence="2" id="KW-1185">Reference proteome</keyword>
<accession>A0A8T2PBM6</accession>
<comment type="caution">
    <text evidence="1">The sequence shown here is derived from an EMBL/GenBank/DDBJ whole genome shotgun (WGS) entry which is preliminary data.</text>
</comment>
<evidence type="ECO:0000313" key="1">
    <source>
        <dbReference type="EMBL" id="KAG9348621.1"/>
    </source>
</evidence>
<name>A0A8T2PBM6_9TELE</name>
<sequence length="84" mass="9059">MRWIGTEEGHVVNAVGWRTHTSDSGRCVPGQDVPVCGASPVSQTPVESVVSTALGPPQAWLLWLRLSATNRIPFLLLADFTSQC</sequence>